<feature type="region of interest" description="Disordered" evidence="1">
    <location>
        <begin position="349"/>
        <end position="388"/>
    </location>
</feature>
<gene>
    <name evidence="2" type="ORF">BT96DRAFT_994868</name>
</gene>
<dbReference type="AlphaFoldDB" id="A0A6A4HHZ2"/>
<feature type="compositionally biased region" description="Polar residues" evidence="1">
    <location>
        <begin position="1"/>
        <end position="36"/>
    </location>
</feature>
<feature type="region of interest" description="Disordered" evidence="1">
    <location>
        <begin position="1"/>
        <end position="79"/>
    </location>
</feature>
<proteinExistence type="predicted"/>
<protein>
    <submittedName>
        <fullName evidence="2">Uncharacterized protein</fullName>
    </submittedName>
</protein>
<dbReference type="Proteomes" id="UP000799118">
    <property type="component" value="Unassembled WGS sequence"/>
</dbReference>
<dbReference type="OrthoDB" id="2752339at2759"/>
<name>A0A6A4HHZ2_9AGAR</name>
<evidence type="ECO:0000313" key="2">
    <source>
        <dbReference type="EMBL" id="KAE9398392.1"/>
    </source>
</evidence>
<organism evidence="2 3">
    <name type="scientific">Gymnopus androsaceus JB14</name>
    <dbReference type="NCBI Taxonomy" id="1447944"/>
    <lineage>
        <taxon>Eukaryota</taxon>
        <taxon>Fungi</taxon>
        <taxon>Dikarya</taxon>
        <taxon>Basidiomycota</taxon>
        <taxon>Agaricomycotina</taxon>
        <taxon>Agaricomycetes</taxon>
        <taxon>Agaricomycetidae</taxon>
        <taxon>Agaricales</taxon>
        <taxon>Marasmiineae</taxon>
        <taxon>Omphalotaceae</taxon>
        <taxon>Gymnopus</taxon>
    </lineage>
</organism>
<accession>A0A6A4HHZ2</accession>
<dbReference type="EMBL" id="ML769483">
    <property type="protein sequence ID" value="KAE9398392.1"/>
    <property type="molecule type" value="Genomic_DNA"/>
</dbReference>
<feature type="region of interest" description="Disordered" evidence="1">
    <location>
        <begin position="477"/>
        <end position="502"/>
    </location>
</feature>
<reference evidence="2" key="1">
    <citation type="journal article" date="2019" name="Environ. Microbiol.">
        <title>Fungal ecological strategies reflected in gene transcription - a case study of two litter decomposers.</title>
        <authorList>
            <person name="Barbi F."/>
            <person name="Kohler A."/>
            <person name="Barry K."/>
            <person name="Baskaran P."/>
            <person name="Daum C."/>
            <person name="Fauchery L."/>
            <person name="Ihrmark K."/>
            <person name="Kuo A."/>
            <person name="LaButti K."/>
            <person name="Lipzen A."/>
            <person name="Morin E."/>
            <person name="Grigoriev I.V."/>
            <person name="Henrissat B."/>
            <person name="Lindahl B."/>
            <person name="Martin F."/>
        </authorList>
    </citation>
    <scope>NUCLEOTIDE SEQUENCE</scope>
    <source>
        <strain evidence="2">JB14</strain>
    </source>
</reference>
<feature type="compositionally biased region" description="Polar residues" evidence="1">
    <location>
        <begin position="60"/>
        <end position="79"/>
    </location>
</feature>
<keyword evidence="3" id="KW-1185">Reference proteome</keyword>
<evidence type="ECO:0000256" key="1">
    <source>
        <dbReference type="SAM" id="MobiDB-lite"/>
    </source>
</evidence>
<sequence>MSFQFNAPSPLISQHQSSPPSNGLDQYQLPNGNGNLDDSDRGRAHSPAGFPTSEPRRALSNYNGPTANYNQGATNPYSNQNFMSTPSNRASDASMNSMRYGSDDSFDLPFSTVPATLSVRDKDTLGRFAENTGNKHKLNPEQVKSLKRHIHYNSDGNVGAVKSSMVIHGLLLDIDNKFEAQRLEGESVKELVNNANKLAKTTVNVSEELKKTIQCLGKHSFIDPNITSYTTASVVHTIMGILRARSTDLGCKEIIAKPLGETALKVVAKASIKSASQQLRTLLIASVFGEDTKTKKKAKDPLTLEAFSHQMIDRWRSGGLGSITGKEYQLRFAMMRVWLLDLGKDAALSTADSEEPEPESTQESTSATPLGSAQSEEPPTKKRRVGKTSQDNAFWPMFTAFMQEKVALWGEDIKLNGWPNFLGECVMKDWKHFGKDERRLPVLSLELAVGATPGSGADVGAGGSATGAGVGPGMSTGAGITMDNAGAGPSMVPDRGNDEDIP</sequence>
<evidence type="ECO:0000313" key="3">
    <source>
        <dbReference type="Proteomes" id="UP000799118"/>
    </source>
</evidence>